<feature type="compositionally biased region" description="Basic residues" evidence="1">
    <location>
        <begin position="149"/>
        <end position="169"/>
    </location>
</feature>
<accession>A0A6V7SS37</accession>
<protein>
    <submittedName>
        <fullName evidence="2">Uncharacterized protein</fullName>
    </submittedName>
</protein>
<sequence>MEYKEKPEGPFIVSFYVTNFTSSDESFAYTIKLTDFYNNDYESNIIAKNNSRKINFSSNYIEIDENSALNDVIEKSISLDIFVNSNDNIICIGKEDIKLFPFLHDQLTITKDVIISYKCQEKSSDQASQYNEENKNSEKEDDTQDGEKKKKKKKKKIVQKIRHQNKNNY</sequence>
<organism evidence="2 3">
    <name type="scientific">Plasmodium vinckei petteri</name>
    <dbReference type="NCBI Taxonomy" id="138298"/>
    <lineage>
        <taxon>Eukaryota</taxon>
        <taxon>Sar</taxon>
        <taxon>Alveolata</taxon>
        <taxon>Apicomplexa</taxon>
        <taxon>Aconoidasida</taxon>
        <taxon>Haemosporida</taxon>
        <taxon>Plasmodiidae</taxon>
        <taxon>Plasmodium</taxon>
        <taxon>Plasmodium (Vinckeia)</taxon>
    </lineage>
</organism>
<keyword evidence="3" id="KW-1185">Reference proteome</keyword>
<proteinExistence type="predicted"/>
<dbReference type="AlphaFoldDB" id="A0A6V7SS37"/>
<evidence type="ECO:0000256" key="1">
    <source>
        <dbReference type="SAM" id="MobiDB-lite"/>
    </source>
</evidence>
<evidence type="ECO:0000313" key="2">
    <source>
        <dbReference type="EMBL" id="CAD2101508.1"/>
    </source>
</evidence>
<evidence type="ECO:0000313" key="3">
    <source>
        <dbReference type="Proteomes" id="UP000515268"/>
    </source>
</evidence>
<dbReference type="VEuPathDB" id="PlasmoDB:PVPCR_0701190"/>
<dbReference type="Proteomes" id="UP000515268">
    <property type="component" value="Chromosome PVPCR_07"/>
</dbReference>
<dbReference type="EMBL" id="LR865412">
    <property type="protein sequence ID" value="CAD2101508.1"/>
    <property type="molecule type" value="Genomic_DNA"/>
</dbReference>
<gene>
    <name evidence="2" type="ORF">PVPCR_0701190</name>
</gene>
<name>A0A6V7SS37_PLAVN</name>
<reference evidence="2 3" key="1">
    <citation type="submission" date="2020-08" db="EMBL/GenBank/DDBJ databases">
        <authorList>
            <person name="Ramaprasad A."/>
        </authorList>
    </citation>
    <scope>NUCLEOTIDE SEQUENCE [LARGE SCALE GENOMIC DNA]</scope>
</reference>
<feature type="region of interest" description="Disordered" evidence="1">
    <location>
        <begin position="125"/>
        <end position="169"/>
    </location>
</feature>